<proteinExistence type="inferred from homology"/>
<protein>
    <recommendedName>
        <fullName evidence="1">RNA helicase</fullName>
        <ecNumber evidence="1">3.6.4.13</ecNumber>
    </recommendedName>
</protein>
<organism evidence="13 14">
    <name type="scientific">Physocladia obscura</name>
    <dbReference type="NCBI Taxonomy" id="109957"/>
    <lineage>
        <taxon>Eukaryota</taxon>
        <taxon>Fungi</taxon>
        <taxon>Fungi incertae sedis</taxon>
        <taxon>Chytridiomycota</taxon>
        <taxon>Chytridiomycota incertae sedis</taxon>
        <taxon>Chytridiomycetes</taxon>
        <taxon>Chytridiales</taxon>
        <taxon>Chytriomycetaceae</taxon>
        <taxon>Physocladia</taxon>
    </lineage>
</organism>
<evidence type="ECO:0000313" key="13">
    <source>
        <dbReference type="EMBL" id="KAJ3079760.1"/>
    </source>
</evidence>
<dbReference type="InterPro" id="IPR014014">
    <property type="entry name" value="RNA_helicase_DEAD_Q_motif"/>
</dbReference>
<dbReference type="GO" id="GO:0005524">
    <property type="term" value="F:ATP binding"/>
    <property type="evidence" value="ECO:0007669"/>
    <property type="project" value="UniProtKB-KW"/>
</dbReference>
<dbReference type="CDD" id="cd17963">
    <property type="entry name" value="DEADc_DDX19_DDX25"/>
    <property type="match status" value="1"/>
</dbReference>
<evidence type="ECO:0000256" key="3">
    <source>
        <dbReference type="ARBA" id="ARBA00022801"/>
    </source>
</evidence>
<evidence type="ECO:0000256" key="6">
    <source>
        <dbReference type="ARBA" id="ARBA00022884"/>
    </source>
</evidence>
<evidence type="ECO:0000256" key="9">
    <source>
        <dbReference type="RuleBase" id="RU000492"/>
    </source>
</evidence>
<reference evidence="13" key="1">
    <citation type="submission" date="2020-05" db="EMBL/GenBank/DDBJ databases">
        <title>Phylogenomic resolution of chytrid fungi.</title>
        <authorList>
            <person name="Stajich J.E."/>
            <person name="Amses K."/>
            <person name="Simmons R."/>
            <person name="Seto K."/>
            <person name="Myers J."/>
            <person name="Bonds A."/>
            <person name="Quandt C.A."/>
            <person name="Barry K."/>
            <person name="Liu P."/>
            <person name="Grigoriev I."/>
            <person name="Longcore J.E."/>
            <person name="James T.Y."/>
        </authorList>
    </citation>
    <scope>NUCLEOTIDE SEQUENCE</scope>
    <source>
        <strain evidence="13">JEL0513</strain>
    </source>
</reference>
<comment type="caution">
    <text evidence="13">The sequence shown here is derived from an EMBL/GenBank/DDBJ whole genome shotgun (WGS) entry which is preliminary data.</text>
</comment>
<feature type="non-terminal residue" evidence="13">
    <location>
        <position position="362"/>
    </location>
</feature>
<dbReference type="EMBL" id="JADGJH010005660">
    <property type="protein sequence ID" value="KAJ3079760.1"/>
    <property type="molecule type" value="Genomic_DNA"/>
</dbReference>
<dbReference type="GO" id="GO:0016787">
    <property type="term" value="F:hydrolase activity"/>
    <property type="evidence" value="ECO:0007669"/>
    <property type="project" value="UniProtKB-KW"/>
</dbReference>
<keyword evidence="4 9" id="KW-0347">Helicase</keyword>
<evidence type="ECO:0000256" key="5">
    <source>
        <dbReference type="ARBA" id="ARBA00022840"/>
    </source>
</evidence>
<evidence type="ECO:0000259" key="11">
    <source>
        <dbReference type="PROSITE" id="PS51192"/>
    </source>
</evidence>
<dbReference type="InterPro" id="IPR027417">
    <property type="entry name" value="P-loop_NTPase"/>
</dbReference>
<feature type="short sequence motif" description="Q motif" evidence="8">
    <location>
        <begin position="154"/>
        <end position="182"/>
    </location>
</feature>
<dbReference type="GO" id="GO:0005829">
    <property type="term" value="C:cytosol"/>
    <property type="evidence" value="ECO:0007669"/>
    <property type="project" value="TreeGrafter"/>
</dbReference>
<dbReference type="PANTHER" id="PTHR47959">
    <property type="entry name" value="ATP-DEPENDENT RNA HELICASE RHLE-RELATED"/>
    <property type="match status" value="1"/>
</dbReference>
<dbReference type="InterPro" id="IPR011545">
    <property type="entry name" value="DEAD/DEAH_box_helicase_dom"/>
</dbReference>
<dbReference type="InterPro" id="IPR000629">
    <property type="entry name" value="RNA-helicase_DEAD-box_CS"/>
</dbReference>
<name>A0AAD5SSI8_9FUNG</name>
<feature type="compositionally biased region" description="Low complexity" evidence="10">
    <location>
        <begin position="57"/>
        <end position="77"/>
    </location>
</feature>
<evidence type="ECO:0000256" key="4">
    <source>
        <dbReference type="ARBA" id="ARBA00022806"/>
    </source>
</evidence>
<evidence type="ECO:0000256" key="2">
    <source>
        <dbReference type="ARBA" id="ARBA00022741"/>
    </source>
</evidence>
<dbReference type="AlphaFoldDB" id="A0AAD5SSI8"/>
<dbReference type="GO" id="GO:0003724">
    <property type="term" value="F:RNA helicase activity"/>
    <property type="evidence" value="ECO:0007669"/>
    <property type="project" value="UniProtKB-EC"/>
</dbReference>
<accession>A0AAD5SSI8</accession>
<dbReference type="InterPro" id="IPR050079">
    <property type="entry name" value="DEAD_box_RNA_helicase"/>
</dbReference>
<comment type="catalytic activity">
    <reaction evidence="7">
        <text>ATP + H2O = ADP + phosphate + H(+)</text>
        <dbReference type="Rhea" id="RHEA:13065"/>
        <dbReference type="ChEBI" id="CHEBI:15377"/>
        <dbReference type="ChEBI" id="CHEBI:15378"/>
        <dbReference type="ChEBI" id="CHEBI:30616"/>
        <dbReference type="ChEBI" id="CHEBI:43474"/>
        <dbReference type="ChEBI" id="CHEBI:456216"/>
        <dbReference type="EC" id="3.6.4.13"/>
    </reaction>
</comment>
<dbReference type="SMART" id="SM00487">
    <property type="entry name" value="DEXDc"/>
    <property type="match status" value="1"/>
</dbReference>
<feature type="compositionally biased region" description="Low complexity" evidence="10">
    <location>
        <begin position="15"/>
        <end position="45"/>
    </location>
</feature>
<dbReference type="InterPro" id="IPR014001">
    <property type="entry name" value="Helicase_ATP-bd"/>
</dbReference>
<keyword evidence="14" id="KW-1185">Reference proteome</keyword>
<evidence type="ECO:0000259" key="12">
    <source>
        <dbReference type="PROSITE" id="PS51195"/>
    </source>
</evidence>
<keyword evidence="3 9" id="KW-0378">Hydrolase</keyword>
<evidence type="ECO:0000256" key="10">
    <source>
        <dbReference type="SAM" id="MobiDB-lite"/>
    </source>
</evidence>
<dbReference type="PROSITE" id="PS51195">
    <property type="entry name" value="Q_MOTIF"/>
    <property type="match status" value="1"/>
</dbReference>
<feature type="region of interest" description="Disordered" evidence="10">
    <location>
        <begin position="1"/>
        <end position="77"/>
    </location>
</feature>
<dbReference type="GO" id="GO:0003723">
    <property type="term" value="F:RNA binding"/>
    <property type="evidence" value="ECO:0007669"/>
    <property type="project" value="UniProtKB-KW"/>
</dbReference>
<keyword evidence="6" id="KW-0694">RNA-binding</keyword>
<evidence type="ECO:0000256" key="1">
    <source>
        <dbReference type="ARBA" id="ARBA00012552"/>
    </source>
</evidence>
<dbReference type="FunFam" id="3.40.50.300:FF:000849">
    <property type="entry name" value="ATP-dependent RNA helicase DBP5"/>
    <property type="match status" value="1"/>
</dbReference>
<keyword evidence="2 9" id="KW-0547">Nucleotide-binding</keyword>
<dbReference type="PROSITE" id="PS51192">
    <property type="entry name" value="HELICASE_ATP_BIND_1"/>
    <property type="match status" value="1"/>
</dbReference>
<sequence length="362" mass="37183">MSDADEDENTATSWGDTPDPTVTQTPTQGQVKQTAAATGWGAPPAVTDLSLRGGWGAAAAPSAPSAPSSAPPRATGGADVDALAARVGAVAVAVAVAGAVDAAAGVAGAAGAAGAAAKHTRLIDTDGGAEDGGVRVTLGDAAADATLYQGDGATSFEDLGLGAPLLRGIYGMGFERPSRIQQRALPVLLADPPRNMVGQSQSGTGKTAAFVLTMLKRIDYASTAVQALCLAPSRELARQIMDVVREMGKFTAVTTAFAIKDVDIPRGVKLDAQLVVGTPGTVVEFAKKGILNFSHCKIFVLDEADNMLDFQGLGDQSIRIRKLMPKTCQILLFSATWSDDLRNFASRVAPNAATISLKHEEL</sequence>
<dbReference type="Proteomes" id="UP001211907">
    <property type="component" value="Unassembled WGS sequence"/>
</dbReference>
<feature type="domain" description="DEAD-box RNA helicase Q" evidence="12">
    <location>
        <begin position="154"/>
        <end position="182"/>
    </location>
</feature>
<evidence type="ECO:0000256" key="7">
    <source>
        <dbReference type="ARBA" id="ARBA00047984"/>
    </source>
</evidence>
<comment type="similarity">
    <text evidence="9">Belongs to the DEAD box helicase family.</text>
</comment>
<dbReference type="Pfam" id="PF00270">
    <property type="entry name" value="DEAD"/>
    <property type="match status" value="1"/>
</dbReference>
<dbReference type="SUPFAM" id="SSF52540">
    <property type="entry name" value="P-loop containing nucleoside triphosphate hydrolases"/>
    <property type="match status" value="1"/>
</dbReference>
<keyword evidence="5 9" id="KW-0067">ATP-binding</keyword>
<dbReference type="PANTHER" id="PTHR47959:SF1">
    <property type="entry name" value="ATP-DEPENDENT RNA HELICASE DBPA"/>
    <property type="match status" value="1"/>
</dbReference>
<evidence type="ECO:0000313" key="14">
    <source>
        <dbReference type="Proteomes" id="UP001211907"/>
    </source>
</evidence>
<dbReference type="PROSITE" id="PS00039">
    <property type="entry name" value="DEAD_ATP_HELICASE"/>
    <property type="match status" value="1"/>
</dbReference>
<dbReference type="EC" id="3.6.4.13" evidence="1"/>
<gene>
    <name evidence="13" type="primary">DBP5</name>
    <name evidence="13" type="ORF">HK100_010330</name>
</gene>
<feature type="domain" description="Helicase ATP-binding" evidence="11">
    <location>
        <begin position="187"/>
        <end position="355"/>
    </location>
</feature>
<dbReference type="Gene3D" id="3.40.50.300">
    <property type="entry name" value="P-loop containing nucleotide triphosphate hydrolases"/>
    <property type="match status" value="1"/>
</dbReference>
<evidence type="ECO:0000256" key="8">
    <source>
        <dbReference type="PROSITE-ProRule" id="PRU00552"/>
    </source>
</evidence>